<dbReference type="Proteomes" id="UP000012065">
    <property type="component" value="Unassembled WGS sequence"/>
</dbReference>
<evidence type="ECO:0000313" key="2">
    <source>
        <dbReference type="EMBL" id="CEL58883.1"/>
    </source>
</evidence>
<name>M5CBH8_THACB</name>
<dbReference type="EMBL" id="CAOJ01016445">
    <property type="protein sequence ID" value="CCO36806.1"/>
    <property type="molecule type" value="Genomic_DNA"/>
</dbReference>
<evidence type="ECO:0000313" key="1">
    <source>
        <dbReference type="EMBL" id="CCO36806.1"/>
    </source>
</evidence>
<organism evidence="1 3">
    <name type="scientific">Thanatephorus cucumeris (strain AG1-IB / isolate 7/3/14)</name>
    <name type="common">Lettuce bottom rot fungus</name>
    <name type="synonym">Rhizoctonia solani</name>
    <dbReference type="NCBI Taxonomy" id="1108050"/>
    <lineage>
        <taxon>Eukaryota</taxon>
        <taxon>Fungi</taxon>
        <taxon>Dikarya</taxon>
        <taxon>Basidiomycota</taxon>
        <taxon>Agaricomycotina</taxon>
        <taxon>Agaricomycetes</taxon>
        <taxon>Cantharellales</taxon>
        <taxon>Ceratobasidiaceae</taxon>
        <taxon>Rhizoctonia</taxon>
        <taxon>Rhizoctonia solani AG-1</taxon>
    </lineage>
</organism>
<keyword evidence="4" id="KW-1185">Reference proteome</keyword>
<dbReference type="AlphaFoldDB" id="M5CBH8"/>
<evidence type="ECO:0000313" key="3">
    <source>
        <dbReference type="Proteomes" id="UP000012065"/>
    </source>
</evidence>
<accession>M5CBH8</accession>
<dbReference type="Proteomes" id="UP000059188">
    <property type="component" value="Unassembled WGS sequence"/>
</dbReference>
<proteinExistence type="predicted"/>
<protein>
    <recommendedName>
        <fullName evidence="5">Ricin B lectin domain-containing protein</fullName>
    </recommendedName>
</protein>
<reference evidence="1" key="1">
    <citation type="submission" date="2012-10" db="EMBL/GenBank/DDBJ databases">
        <authorList>
            <person name="Jelonek L."/>
        </authorList>
    </citation>
    <scope>NUCLEOTIDE SEQUENCE</scope>
    <source>
        <strain evidence="1">Isolate 7/3/14</strain>
    </source>
</reference>
<dbReference type="Gene3D" id="2.80.10.50">
    <property type="match status" value="1"/>
</dbReference>
<evidence type="ECO:0008006" key="5">
    <source>
        <dbReference type="Google" id="ProtNLM"/>
    </source>
</evidence>
<dbReference type="HOGENOM" id="CLU_1769368_0_0_1"/>
<sequence length="156" mass="17657">MDFKGIFKISCVEDNLSLHAPMGAGPDFPGPSLECVPEHSQYTAFRVNKLGDDKYEIVSAQFSDYVISYLGHYTPVGDLPFLLQMMPKSWEDYGKDKVYTEWAIEQAGSGEYNIRAASGPGDQYWTLHEGSHRHIKLDGLKGANSQKWRLVWVHDE</sequence>
<reference evidence="2 4" key="3">
    <citation type="submission" date="2014-11" db="EMBL/GenBank/DDBJ databases">
        <authorList>
            <person name="Wibberg Daniel"/>
        </authorList>
    </citation>
    <scope>NUCLEOTIDE SEQUENCE [LARGE SCALE GENOMIC DNA]</scope>
    <source>
        <strain evidence="2">Rhizoctonia solani AG1-IB 7/3/14</strain>
    </source>
</reference>
<dbReference type="EMBL" id="LN679451">
    <property type="protein sequence ID" value="CEL58883.1"/>
    <property type="molecule type" value="Genomic_DNA"/>
</dbReference>
<gene>
    <name evidence="1" type="ORF">BN14_10952</name>
    <name evidence="2" type="ORF">RSOLAG1IB_12209</name>
</gene>
<reference evidence="1 3" key="2">
    <citation type="journal article" date="2013" name="J. Biotechnol.">
        <title>Establishment and interpretation of the genome sequence of the phytopathogenic fungus Rhizoctonia solani AG1-IB isolate 7/3/14.</title>
        <authorList>
            <person name="Wibberg D.W."/>
            <person name="Jelonek L.J."/>
            <person name="Rupp O.R."/>
            <person name="Hennig M.H."/>
            <person name="Eikmeyer F.E."/>
            <person name="Goesmann A.G."/>
            <person name="Hartmann A.H."/>
            <person name="Borriss R.B."/>
            <person name="Grosch R.G."/>
            <person name="Puehler A.P."/>
            <person name="Schlueter A.S."/>
        </authorList>
    </citation>
    <scope>NUCLEOTIDE SEQUENCE [LARGE SCALE GENOMIC DNA]</scope>
    <source>
        <strain evidence="3">AG1-IB / isolate 7/3/14</strain>
        <strain evidence="1">Isolate 7/3/14</strain>
    </source>
</reference>
<evidence type="ECO:0000313" key="4">
    <source>
        <dbReference type="Proteomes" id="UP000059188"/>
    </source>
</evidence>